<dbReference type="AlphaFoldDB" id="K9GYI9"/>
<dbReference type="PANTHER" id="PTHR10890">
    <property type="entry name" value="CYSTEINYL-TRNA SYNTHETASE"/>
    <property type="match status" value="1"/>
</dbReference>
<dbReference type="OrthoDB" id="9815130at2"/>
<comment type="cofactor">
    <cofactor evidence="10">
        <name>Zn(2+)</name>
        <dbReference type="ChEBI" id="CHEBI:29105"/>
    </cofactor>
    <text evidence="10">Binds 1 zinc ion per subunit.</text>
</comment>
<comment type="catalytic activity">
    <reaction evidence="10">
        <text>tRNA(Cys) + L-cysteine + ATP = L-cysteinyl-tRNA(Cys) + AMP + diphosphate</text>
        <dbReference type="Rhea" id="RHEA:17773"/>
        <dbReference type="Rhea" id="RHEA-COMP:9661"/>
        <dbReference type="Rhea" id="RHEA-COMP:9679"/>
        <dbReference type="ChEBI" id="CHEBI:30616"/>
        <dbReference type="ChEBI" id="CHEBI:33019"/>
        <dbReference type="ChEBI" id="CHEBI:35235"/>
        <dbReference type="ChEBI" id="CHEBI:78442"/>
        <dbReference type="ChEBI" id="CHEBI:78517"/>
        <dbReference type="ChEBI" id="CHEBI:456215"/>
        <dbReference type="EC" id="6.1.1.16"/>
    </reaction>
</comment>
<dbReference type="EMBL" id="ANHY01000008">
    <property type="protein sequence ID" value="EKV30342.1"/>
    <property type="molecule type" value="Genomic_DNA"/>
</dbReference>
<evidence type="ECO:0000256" key="10">
    <source>
        <dbReference type="HAMAP-Rule" id="MF_00041"/>
    </source>
</evidence>
<evidence type="ECO:0000313" key="14">
    <source>
        <dbReference type="Proteomes" id="UP000009881"/>
    </source>
</evidence>
<dbReference type="SUPFAM" id="SSF47323">
    <property type="entry name" value="Anticodon-binding domain of a subclass of class I aminoacyl-tRNA synthetases"/>
    <property type="match status" value="1"/>
</dbReference>
<dbReference type="Proteomes" id="UP000009881">
    <property type="component" value="Unassembled WGS sequence"/>
</dbReference>
<dbReference type="RefSeq" id="WP_009540409.1">
    <property type="nucleotide sequence ID" value="NZ_ANHY01000008.1"/>
</dbReference>
<comment type="subunit">
    <text evidence="2 10">Monomer.</text>
</comment>
<keyword evidence="10" id="KW-0963">Cytoplasm</keyword>
<dbReference type="HAMAP" id="MF_00041">
    <property type="entry name" value="Cys_tRNA_synth"/>
    <property type="match status" value="1"/>
</dbReference>
<evidence type="ECO:0000256" key="6">
    <source>
        <dbReference type="ARBA" id="ARBA00022833"/>
    </source>
</evidence>
<dbReference type="GO" id="GO:0005829">
    <property type="term" value="C:cytosol"/>
    <property type="evidence" value="ECO:0007669"/>
    <property type="project" value="TreeGrafter"/>
</dbReference>
<dbReference type="InterPro" id="IPR014729">
    <property type="entry name" value="Rossmann-like_a/b/a_fold"/>
</dbReference>
<evidence type="ECO:0000259" key="11">
    <source>
        <dbReference type="Pfam" id="PF01406"/>
    </source>
</evidence>
<dbReference type="CDD" id="cd00672">
    <property type="entry name" value="CysRS_core"/>
    <property type="match status" value="1"/>
</dbReference>
<dbReference type="GO" id="GO:0004817">
    <property type="term" value="F:cysteine-tRNA ligase activity"/>
    <property type="evidence" value="ECO:0007669"/>
    <property type="project" value="UniProtKB-UniRule"/>
</dbReference>
<feature type="binding site" evidence="10">
    <location>
        <position position="251"/>
    </location>
    <ligand>
        <name>Zn(2+)</name>
        <dbReference type="ChEBI" id="CHEBI:29105"/>
    </ligand>
</feature>
<evidence type="ECO:0000256" key="4">
    <source>
        <dbReference type="ARBA" id="ARBA00022723"/>
    </source>
</evidence>
<evidence type="ECO:0000256" key="1">
    <source>
        <dbReference type="ARBA" id="ARBA00005594"/>
    </source>
</evidence>
<feature type="short sequence motif" description="'HIGH' region" evidence="10">
    <location>
        <begin position="35"/>
        <end position="45"/>
    </location>
</feature>
<evidence type="ECO:0000256" key="9">
    <source>
        <dbReference type="ARBA" id="ARBA00023146"/>
    </source>
</evidence>
<dbReference type="GO" id="GO:0006423">
    <property type="term" value="P:cysteinyl-tRNA aminoacylation"/>
    <property type="evidence" value="ECO:0007669"/>
    <property type="project" value="UniProtKB-UniRule"/>
</dbReference>
<dbReference type="Gene3D" id="3.40.50.620">
    <property type="entry name" value="HUPs"/>
    <property type="match status" value="1"/>
</dbReference>
<feature type="binding site" evidence="10">
    <location>
        <position position="255"/>
    </location>
    <ligand>
        <name>Zn(2+)</name>
        <dbReference type="ChEBI" id="CHEBI:29105"/>
    </ligand>
</feature>
<keyword evidence="8 10" id="KW-0648">Protein biosynthesis</keyword>
<dbReference type="PATRIC" id="fig|1238182.3.peg.1963"/>
<dbReference type="GO" id="GO:0008270">
    <property type="term" value="F:zinc ion binding"/>
    <property type="evidence" value="ECO:0007669"/>
    <property type="project" value="UniProtKB-UniRule"/>
</dbReference>
<feature type="domain" description="tRNA synthetases class I catalytic" evidence="11">
    <location>
        <begin position="20"/>
        <end position="329"/>
    </location>
</feature>
<feature type="binding site" evidence="10">
    <location>
        <position position="226"/>
    </location>
    <ligand>
        <name>Zn(2+)</name>
        <dbReference type="ChEBI" id="CHEBI:29105"/>
    </ligand>
</feature>
<dbReference type="EC" id="6.1.1.16" evidence="10"/>
<dbReference type="InterPro" id="IPR024909">
    <property type="entry name" value="Cys-tRNA/MSH_ligase"/>
</dbReference>
<evidence type="ECO:0000256" key="2">
    <source>
        <dbReference type="ARBA" id="ARBA00011245"/>
    </source>
</evidence>
<keyword evidence="14" id="KW-1185">Reference proteome</keyword>
<dbReference type="PRINTS" id="PR00983">
    <property type="entry name" value="TRNASYNTHCYS"/>
</dbReference>
<dbReference type="SUPFAM" id="SSF52374">
    <property type="entry name" value="Nucleotidylyl transferase"/>
    <property type="match status" value="1"/>
</dbReference>
<accession>K9GYI9</accession>
<dbReference type="InterPro" id="IPR009080">
    <property type="entry name" value="tRNAsynth_Ia_anticodon-bd"/>
</dbReference>
<keyword evidence="5 10" id="KW-0547">Nucleotide-binding</keyword>
<dbReference type="eggNOG" id="COG0215">
    <property type="taxonomic scope" value="Bacteria"/>
</dbReference>
<organism evidence="13 14">
    <name type="scientific">Caenispirillum salinarum AK4</name>
    <dbReference type="NCBI Taxonomy" id="1238182"/>
    <lineage>
        <taxon>Bacteria</taxon>
        <taxon>Pseudomonadati</taxon>
        <taxon>Pseudomonadota</taxon>
        <taxon>Alphaproteobacteria</taxon>
        <taxon>Rhodospirillales</taxon>
        <taxon>Novispirillaceae</taxon>
        <taxon>Caenispirillum</taxon>
    </lineage>
</organism>
<evidence type="ECO:0000256" key="5">
    <source>
        <dbReference type="ARBA" id="ARBA00022741"/>
    </source>
</evidence>
<evidence type="ECO:0000256" key="8">
    <source>
        <dbReference type="ARBA" id="ARBA00022917"/>
    </source>
</evidence>
<comment type="subcellular location">
    <subcellularLocation>
        <location evidence="10">Cytoplasm</location>
    </subcellularLocation>
</comment>
<proteinExistence type="inferred from homology"/>
<comment type="similarity">
    <text evidence="1 10">Belongs to the class-I aminoacyl-tRNA synthetase family.</text>
</comment>
<dbReference type="InterPro" id="IPR015803">
    <property type="entry name" value="Cys-tRNA-ligase"/>
</dbReference>
<comment type="caution">
    <text evidence="13">The sequence shown here is derived from an EMBL/GenBank/DDBJ whole genome shotgun (WGS) entry which is preliminary data.</text>
</comment>
<dbReference type="NCBIfam" id="TIGR00435">
    <property type="entry name" value="cysS"/>
    <property type="match status" value="1"/>
</dbReference>
<sequence length="516" mass="57804">MTQKHPLRLFNSLGREVQDFQPIDPRNVRVYSCGPTVYNYAHIGNLRAYVFADTLRRVLTFKGYNVTHVINITDVGHLTSDADEGEDKMEVAASREKKSIWDIAAHYTAVFKDDVRRLNILEPSHWTPATAHIQEMIAFARDLDQGGYLYELEDGAYFDTARVPDYGKLGLLDLEGQEAGARVAGPGDKRNPADFAVWRKSPENSRRQMEWHSPWGVGAPGWHLECSVMSMKYLGERFDIHTGGIDHRQVHHCNEIAQNQGYTRSEKTGANWWMHNEFLIMRDGKMSKSSGKFLTLGSLIDQGIHPAVYRLFLLGASYRSSLEFTWDALVGVRASLRRMLLRVEDLKARAGDTSQWIKLATEDHYSSGGSLSYLVERLTDGLTGKPADYIDKLDAAVSNDLGTPVALAHLNELLFAKKTDPADVLRAAAVYDLVLGLNLLTMSPRDLVIRPAGQTIDEAEIEARLAERTEARKAKDFARSDAIRDELEAMGVGIMDTPQGTLFEWLPLAATDIKPE</sequence>
<feature type="binding site" evidence="10">
    <location>
        <position position="288"/>
    </location>
    <ligand>
        <name>ATP</name>
        <dbReference type="ChEBI" id="CHEBI:30616"/>
    </ligand>
</feature>
<dbReference type="PANTHER" id="PTHR10890:SF3">
    <property type="entry name" value="CYSTEINE--TRNA LIGASE, CYTOPLASMIC"/>
    <property type="match status" value="1"/>
</dbReference>
<feature type="domain" description="Cysteinyl-tRNA ligase anticodon binding" evidence="12">
    <location>
        <begin position="459"/>
        <end position="499"/>
    </location>
</feature>
<evidence type="ECO:0000256" key="3">
    <source>
        <dbReference type="ARBA" id="ARBA00022598"/>
    </source>
</evidence>
<gene>
    <name evidence="10" type="primary">cysS</name>
    <name evidence="13" type="ORF">C882_4301</name>
</gene>
<evidence type="ECO:0000256" key="7">
    <source>
        <dbReference type="ARBA" id="ARBA00022840"/>
    </source>
</evidence>
<dbReference type="Gene3D" id="1.20.120.1910">
    <property type="entry name" value="Cysteine-tRNA ligase, C-terminal anti-codon recognition domain"/>
    <property type="match status" value="1"/>
</dbReference>
<keyword evidence="4 10" id="KW-0479">Metal-binding</keyword>
<keyword evidence="7 10" id="KW-0067">ATP-binding</keyword>
<feature type="binding site" evidence="10">
    <location>
        <position position="33"/>
    </location>
    <ligand>
        <name>Zn(2+)</name>
        <dbReference type="ChEBI" id="CHEBI:29105"/>
    </ligand>
</feature>
<dbReference type="InterPro" id="IPR032678">
    <property type="entry name" value="tRNA-synt_1_cat_dom"/>
</dbReference>
<evidence type="ECO:0000313" key="13">
    <source>
        <dbReference type="EMBL" id="EKV30342.1"/>
    </source>
</evidence>
<keyword evidence="9 10" id="KW-0030">Aminoacyl-tRNA synthetase</keyword>
<dbReference type="Pfam" id="PF23493">
    <property type="entry name" value="CysS_C"/>
    <property type="match status" value="1"/>
</dbReference>
<dbReference type="STRING" id="1238182.C882_4301"/>
<protein>
    <recommendedName>
        <fullName evidence="10">Cysteine--tRNA ligase</fullName>
        <ecNumber evidence="10">6.1.1.16</ecNumber>
    </recommendedName>
    <alternativeName>
        <fullName evidence="10">Cysteinyl-tRNA synthetase</fullName>
        <shortName evidence="10">CysRS</shortName>
    </alternativeName>
</protein>
<dbReference type="InterPro" id="IPR056411">
    <property type="entry name" value="CysS_C"/>
</dbReference>
<dbReference type="GO" id="GO:0005524">
    <property type="term" value="F:ATP binding"/>
    <property type="evidence" value="ECO:0007669"/>
    <property type="project" value="UniProtKB-UniRule"/>
</dbReference>
<feature type="short sequence motif" description="'KMSKS' region" evidence="10">
    <location>
        <begin position="285"/>
        <end position="289"/>
    </location>
</feature>
<dbReference type="Pfam" id="PF01406">
    <property type="entry name" value="tRNA-synt_1e"/>
    <property type="match status" value="1"/>
</dbReference>
<name>K9GYI9_9PROT</name>
<keyword evidence="3 10" id="KW-0436">Ligase</keyword>
<reference evidence="13 14" key="1">
    <citation type="journal article" date="2013" name="Genome Announc.">
        <title>Draft Genome Sequence of an Alphaproteobacterium, Caenispirillum salinarum AK4(T), Isolated from a Solar Saltern.</title>
        <authorList>
            <person name="Khatri I."/>
            <person name="Singh A."/>
            <person name="Korpole S."/>
            <person name="Pinnaka A.K."/>
            <person name="Subramanian S."/>
        </authorList>
    </citation>
    <scope>NUCLEOTIDE SEQUENCE [LARGE SCALE GENOMIC DNA]</scope>
    <source>
        <strain evidence="13 14">AK4</strain>
    </source>
</reference>
<evidence type="ECO:0000259" key="12">
    <source>
        <dbReference type="Pfam" id="PF23493"/>
    </source>
</evidence>
<keyword evidence="6 10" id="KW-0862">Zinc</keyword>